<gene>
    <name evidence="1" type="ORF">CLUMA_CG005801</name>
</gene>
<evidence type="ECO:0000313" key="1">
    <source>
        <dbReference type="EMBL" id="CRK92253.1"/>
    </source>
</evidence>
<reference evidence="1 2" key="1">
    <citation type="submission" date="2015-04" db="EMBL/GenBank/DDBJ databases">
        <authorList>
            <person name="Syromyatnikov M.Y."/>
            <person name="Popov V.N."/>
        </authorList>
    </citation>
    <scope>NUCLEOTIDE SEQUENCE [LARGE SCALE GENOMIC DNA]</scope>
</reference>
<evidence type="ECO:0000313" key="2">
    <source>
        <dbReference type="Proteomes" id="UP000183832"/>
    </source>
</evidence>
<proteinExistence type="predicted"/>
<sequence length="61" mass="7436">MLKEQKKFLIFARLSHEMRTRKNLSLYKYEMEKLSEADQWKLDFVTSNTCSTNSKPHRFYS</sequence>
<keyword evidence="2" id="KW-1185">Reference proteome</keyword>
<dbReference type="AlphaFoldDB" id="A0A1J1HW57"/>
<protein>
    <submittedName>
        <fullName evidence="1">CLUMA_CG005801, isoform A</fullName>
    </submittedName>
</protein>
<name>A0A1J1HW57_9DIPT</name>
<dbReference type="Proteomes" id="UP000183832">
    <property type="component" value="Unassembled WGS sequence"/>
</dbReference>
<dbReference type="EMBL" id="CVRI01000024">
    <property type="protein sequence ID" value="CRK92253.1"/>
    <property type="molecule type" value="Genomic_DNA"/>
</dbReference>
<organism evidence="1 2">
    <name type="scientific">Clunio marinus</name>
    <dbReference type="NCBI Taxonomy" id="568069"/>
    <lineage>
        <taxon>Eukaryota</taxon>
        <taxon>Metazoa</taxon>
        <taxon>Ecdysozoa</taxon>
        <taxon>Arthropoda</taxon>
        <taxon>Hexapoda</taxon>
        <taxon>Insecta</taxon>
        <taxon>Pterygota</taxon>
        <taxon>Neoptera</taxon>
        <taxon>Endopterygota</taxon>
        <taxon>Diptera</taxon>
        <taxon>Nematocera</taxon>
        <taxon>Chironomoidea</taxon>
        <taxon>Chironomidae</taxon>
        <taxon>Clunio</taxon>
    </lineage>
</organism>
<accession>A0A1J1HW57</accession>